<dbReference type="Gene3D" id="3.40.1640.10">
    <property type="entry name" value="PSTPO5379-like"/>
    <property type="match status" value="1"/>
</dbReference>
<dbReference type="InterPro" id="IPR016938">
    <property type="entry name" value="UPF0317"/>
</dbReference>
<dbReference type="Proteomes" id="UP000263642">
    <property type="component" value="Unassembled WGS sequence"/>
</dbReference>
<dbReference type="Gene3D" id="3.30.2040.10">
    <property type="entry name" value="PSTPO5379-like domain"/>
    <property type="match status" value="1"/>
</dbReference>
<dbReference type="NCBIfam" id="NF003969">
    <property type="entry name" value="PRK05463.1"/>
    <property type="match status" value="1"/>
</dbReference>
<evidence type="ECO:0000313" key="3">
    <source>
        <dbReference type="EMBL" id="HCO25571.1"/>
    </source>
</evidence>
<dbReference type="SUPFAM" id="SSF160920">
    <property type="entry name" value="PSTPO5379-like"/>
    <property type="match status" value="1"/>
</dbReference>
<comment type="similarity">
    <text evidence="1">Belongs to the D-glutamate cyclase family.</text>
</comment>
<dbReference type="InterPro" id="IPR009906">
    <property type="entry name" value="D-Glu_cyclase"/>
</dbReference>
<dbReference type="PANTHER" id="PTHR32022:SF10">
    <property type="entry name" value="D-GLUTAMATE CYCLASE, MITOCHONDRIAL"/>
    <property type="match status" value="1"/>
</dbReference>
<dbReference type="GO" id="GO:0016829">
    <property type="term" value="F:lyase activity"/>
    <property type="evidence" value="ECO:0007669"/>
    <property type="project" value="UniProtKB-KW"/>
</dbReference>
<evidence type="ECO:0000256" key="1">
    <source>
        <dbReference type="ARBA" id="ARBA00007896"/>
    </source>
</evidence>
<keyword evidence="2 3" id="KW-0456">Lyase</keyword>
<comment type="caution">
    <text evidence="3">The sequence shown here is derived from an EMBL/GenBank/DDBJ whole genome shotgun (WGS) entry which is preliminary data.</text>
</comment>
<dbReference type="InterPro" id="IPR038021">
    <property type="entry name" value="Putative_hydro-lyase"/>
</dbReference>
<dbReference type="Pfam" id="PF07286">
    <property type="entry name" value="D-Glu_cyclase"/>
    <property type="match status" value="1"/>
</dbReference>
<dbReference type="FunFam" id="3.30.2040.10:FF:000001">
    <property type="entry name" value="D-glutamate cyclase, mitochondrial"/>
    <property type="match status" value="1"/>
</dbReference>
<evidence type="ECO:0000313" key="4">
    <source>
        <dbReference type="Proteomes" id="UP000263642"/>
    </source>
</evidence>
<dbReference type="PIRSF" id="PIRSF029755">
    <property type="entry name" value="UCP029755"/>
    <property type="match status" value="1"/>
</dbReference>
<dbReference type="HAMAP" id="MF_01830">
    <property type="entry name" value="Hydro_lyase"/>
    <property type="match status" value="1"/>
</dbReference>
<accession>A0A3D3R9N8</accession>
<dbReference type="PANTHER" id="PTHR32022">
    <property type="entry name" value="D-GLUTAMATE CYCLASE, MITOCHONDRIAL"/>
    <property type="match status" value="1"/>
</dbReference>
<proteinExistence type="inferred from homology"/>
<name>A0A3D3R9N8_9PLAN</name>
<gene>
    <name evidence="3" type="ORF">DIT97_22035</name>
</gene>
<dbReference type="AlphaFoldDB" id="A0A3D3R9N8"/>
<organism evidence="3 4">
    <name type="scientific">Gimesia maris</name>
    <dbReference type="NCBI Taxonomy" id="122"/>
    <lineage>
        <taxon>Bacteria</taxon>
        <taxon>Pseudomonadati</taxon>
        <taxon>Planctomycetota</taxon>
        <taxon>Planctomycetia</taxon>
        <taxon>Planctomycetales</taxon>
        <taxon>Planctomycetaceae</taxon>
        <taxon>Gimesia</taxon>
    </lineage>
</organism>
<dbReference type="EMBL" id="DQAY01000133">
    <property type="protein sequence ID" value="HCO25571.1"/>
    <property type="molecule type" value="Genomic_DNA"/>
</dbReference>
<evidence type="ECO:0000256" key="2">
    <source>
        <dbReference type="ARBA" id="ARBA00023239"/>
    </source>
</evidence>
<reference evidence="3 4" key="1">
    <citation type="journal article" date="2018" name="Nat. Biotechnol.">
        <title>A standardized bacterial taxonomy based on genome phylogeny substantially revises the tree of life.</title>
        <authorList>
            <person name="Parks D.H."/>
            <person name="Chuvochina M."/>
            <person name="Waite D.W."/>
            <person name="Rinke C."/>
            <person name="Skarshewski A."/>
            <person name="Chaumeil P.A."/>
            <person name="Hugenholtz P."/>
        </authorList>
    </citation>
    <scope>NUCLEOTIDE SEQUENCE [LARGE SCALE GENOMIC DNA]</scope>
    <source>
        <strain evidence="3">UBA9375</strain>
    </source>
</reference>
<sequence>MMMCVDRTAFKTGALVRQSCRSGEFTGQTSGLAPGFAQANLVILPQAEARQFQEFCEKNPKPCPLLEVTAPGDPCPHRLAEAADLRTDLPRYRVWRRGELVDEPTEITSLWQDDMVAFLIGCSFTFEAALIAAGLSVRHIDQGVNVPMYRTTIPCESAGMFSGPLVVSMRPFKPADAIQAVQITGRFPAVHGAPVHLGFPKQLGITDLSSPDYGDAVTVGRDELPVFWACGVTPQAVLMQAKPEFAITHSPGCMFVSDLKDSDLAAD</sequence>
<protein>
    <submittedName>
        <fullName evidence="3">Putative hydro-lyase</fullName>
    </submittedName>
</protein>